<feature type="non-terminal residue" evidence="4">
    <location>
        <position position="1"/>
    </location>
</feature>
<dbReference type="Gene3D" id="3.90.180.10">
    <property type="entry name" value="Medium-chain alcohol dehydrogenases, catalytic domain"/>
    <property type="match status" value="1"/>
</dbReference>
<dbReference type="Gene3D" id="3.40.50.720">
    <property type="entry name" value="NAD(P)-binding Rossmann-like Domain"/>
    <property type="match status" value="1"/>
</dbReference>
<sequence>ARAFGAETCVPGPDGVPEAIREATGGGAHVSLDALGHPRTCADSIACLRRRGRHVQVGLLPLEAGPATPPMDRVIAYELSVLGSHGMPAHAYGPMLDLVAAGTLRPDRLITATIGLPETPSALAAMGTSPPTGVTIIEPGAGTPPG</sequence>
<comment type="cofactor">
    <cofactor evidence="1">
        <name>Zn(2+)</name>
        <dbReference type="ChEBI" id="CHEBI:29105"/>
    </cofactor>
</comment>
<dbReference type="PANTHER" id="PTHR43401">
    <property type="entry name" value="L-THREONINE 3-DEHYDROGENASE"/>
    <property type="match status" value="1"/>
</dbReference>
<dbReference type="SUPFAM" id="SSF51735">
    <property type="entry name" value="NAD(P)-binding Rossmann-fold domains"/>
    <property type="match status" value="1"/>
</dbReference>
<organism evidence="4 5">
    <name type="scientific">Actinoallomurus acaciae</name>
    <dbReference type="NCBI Taxonomy" id="502577"/>
    <lineage>
        <taxon>Bacteria</taxon>
        <taxon>Bacillati</taxon>
        <taxon>Actinomycetota</taxon>
        <taxon>Actinomycetes</taxon>
        <taxon>Streptosporangiales</taxon>
        <taxon>Thermomonosporaceae</taxon>
        <taxon>Actinoallomurus</taxon>
    </lineage>
</organism>
<name>A0ABV5YQR8_9ACTN</name>
<evidence type="ECO:0000256" key="2">
    <source>
        <dbReference type="ARBA" id="ARBA00023002"/>
    </source>
</evidence>
<evidence type="ECO:0000313" key="4">
    <source>
        <dbReference type="EMBL" id="MFB9836342.1"/>
    </source>
</evidence>
<keyword evidence="2" id="KW-0560">Oxidoreductase</keyword>
<accession>A0ABV5YQR8</accession>
<dbReference type="PANTHER" id="PTHR43401:SF5">
    <property type="entry name" value="ALCOHOL DEHYDROGENASE-RELATED"/>
    <property type="match status" value="1"/>
</dbReference>
<feature type="domain" description="Alcohol dehydrogenase-like C-terminal" evidence="3">
    <location>
        <begin position="1"/>
        <end position="100"/>
    </location>
</feature>
<dbReference type="InterPro" id="IPR013149">
    <property type="entry name" value="ADH-like_C"/>
</dbReference>
<dbReference type="InterPro" id="IPR050129">
    <property type="entry name" value="Zn_alcohol_dh"/>
</dbReference>
<dbReference type="Proteomes" id="UP001589627">
    <property type="component" value="Unassembled WGS sequence"/>
</dbReference>
<evidence type="ECO:0000256" key="1">
    <source>
        <dbReference type="ARBA" id="ARBA00001947"/>
    </source>
</evidence>
<evidence type="ECO:0000313" key="5">
    <source>
        <dbReference type="Proteomes" id="UP001589627"/>
    </source>
</evidence>
<dbReference type="RefSeq" id="WP_378209105.1">
    <property type="nucleotide sequence ID" value="NZ_JBHLZP010000268.1"/>
</dbReference>
<dbReference type="EMBL" id="JBHLZP010000268">
    <property type="protein sequence ID" value="MFB9836342.1"/>
    <property type="molecule type" value="Genomic_DNA"/>
</dbReference>
<evidence type="ECO:0000259" key="3">
    <source>
        <dbReference type="Pfam" id="PF00107"/>
    </source>
</evidence>
<protein>
    <submittedName>
        <fullName evidence="4">Zinc-binding dehydrogenase</fullName>
    </submittedName>
</protein>
<reference evidence="4 5" key="1">
    <citation type="submission" date="2024-09" db="EMBL/GenBank/DDBJ databases">
        <authorList>
            <person name="Sun Q."/>
            <person name="Mori K."/>
        </authorList>
    </citation>
    <scope>NUCLEOTIDE SEQUENCE [LARGE SCALE GENOMIC DNA]</scope>
    <source>
        <strain evidence="4 5">TBRC 0563</strain>
    </source>
</reference>
<comment type="caution">
    <text evidence="4">The sequence shown here is derived from an EMBL/GenBank/DDBJ whole genome shotgun (WGS) entry which is preliminary data.</text>
</comment>
<dbReference type="Pfam" id="PF00107">
    <property type="entry name" value="ADH_zinc_N"/>
    <property type="match status" value="1"/>
</dbReference>
<dbReference type="InterPro" id="IPR036291">
    <property type="entry name" value="NAD(P)-bd_dom_sf"/>
</dbReference>
<keyword evidence="5" id="KW-1185">Reference proteome</keyword>
<proteinExistence type="predicted"/>
<gene>
    <name evidence="4" type="ORF">ACFFNX_29635</name>
</gene>